<dbReference type="SUPFAM" id="SSF50022">
    <property type="entry name" value="ISP domain"/>
    <property type="match status" value="1"/>
</dbReference>
<dbReference type="GO" id="GO:0008121">
    <property type="term" value="F:quinol-cytochrome-c reductase activity"/>
    <property type="evidence" value="ECO:0007669"/>
    <property type="project" value="UniProtKB-EC"/>
</dbReference>
<proteinExistence type="inferred from homology"/>
<dbReference type="InterPro" id="IPR036922">
    <property type="entry name" value="Rieske_2Fe-2S_sf"/>
</dbReference>
<keyword evidence="16" id="KW-1185">Reference proteome</keyword>
<dbReference type="InterPro" id="IPR006317">
    <property type="entry name" value="Ubiquinol_cyt_c_Rdtase_Fe-S-su"/>
</dbReference>
<reference evidence="16" key="2">
    <citation type="submission" date="2015-01" db="EMBL/GenBank/DDBJ databases">
        <title>Evolutionary Origins and Diversification of the Mycorrhizal Mutualists.</title>
        <authorList>
            <consortium name="DOE Joint Genome Institute"/>
            <consortium name="Mycorrhizal Genomics Consortium"/>
            <person name="Kohler A."/>
            <person name="Kuo A."/>
            <person name="Nagy L.G."/>
            <person name="Floudas D."/>
            <person name="Copeland A."/>
            <person name="Barry K.W."/>
            <person name="Cichocki N."/>
            <person name="Veneault-Fourrey C."/>
            <person name="LaButti K."/>
            <person name="Lindquist E.A."/>
            <person name="Lipzen A."/>
            <person name="Lundell T."/>
            <person name="Morin E."/>
            <person name="Murat C."/>
            <person name="Riley R."/>
            <person name="Ohm R."/>
            <person name="Sun H."/>
            <person name="Tunlid A."/>
            <person name="Henrissat B."/>
            <person name="Grigoriev I.V."/>
            <person name="Hibbett D.S."/>
            <person name="Martin F."/>
        </authorList>
    </citation>
    <scope>NUCLEOTIDE SEQUENCE [LARGE SCALE GENOMIC DNA]</scope>
    <source>
        <strain evidence="16">Foug A</strain>
    </source>
</reference>
<evidence type="ECO:0000256" key="1">
    <source>
        <dbReference type="ARBA" id="ARBA00004167"/>
    </source>
</evidence>
<keyword evidence="9" id="KW-0472">Membrane</keyword>
<dbReference type="NCBIfam" id="TIGR01416">
    <property type="entry name" value="Rieske_proteo"/>
    <property type="match status" value="1"/>
</dbReference>
<dbReference type="STRING" id="1036808.A0A0C3E5X0"/>
<comment type="similarity">
    <text evidence="2">Belongs to the Rieske iron-sulfur protein family.</text>
</comment>
<dbReference type="PROSITE" id="PS51296">
    <property type="entry name" value="RIESKE"/>
    <property type="match status" value="1"/>
</dbReference>
<dbReference type="InterPro" id="IPR017941">
    <property type="entry name" value="Rieske_2Fe-2S"/>
</dbReference>
<evidence type="ECO:0000256" key="4">
    <source>
        <dbReference type="ARBA" id="ARBA00022714"/>
    </source>
</evidence>
<dbReference type="EMBL" id="KN822035">
    <property type="protein sequence ID" value="KIM63421.1"/>
    <property type="molecule type" value="Genomic_DNA"/>
</dbReference>
<gene>
    <name evidence="15" type="ORF">SCLCIDRAFT_15575</name>
</gene>
<dbReference type="Proteomes" id="UP000053989">
    <property type="component" value="Unassembled WGS sequence"/>
</dbReference>
<dbReference type="PRINTS" id="PR00162">
    <property type="entry name" value="RIESKE"/>
</dbReference>
<dbReference type="PANTHER" id="PTHR10134">
    <property type="entry name" value="CYTOCHROME B-C1 COMPLEX SUBUNIT RIESKE, MITOCHONDRIAL"/>
    <property type="match status" value="1"/>
</dbReference>
<evidence type="ECO:0000256" key="13">
    <source>
        <dbReference type="RuleBase" id="RU004495"/>
    </source>
</evidence>
<dbReference type="GO" id="GO:0046872">
    <property type="term" value="F:metal ion binding"/>
    <property type="evidence" value="ECO:0007669"/>
    <property type="project" value="UniProtKB-KW"/>
</dbReference>
<keyword evidence="6" id="KW-1133">Transmembrane helix</keyword>
<keyword evidence="12" id="KW-0813">Transport</keyword>
<dbReference type="InterPro" id="IPR014349">
    <property type="entry name" value="Rieske_Fe-S_prot"/>
</dbReference>
<dbReference type="InParanoid" id="A0A0C3E5X0"/>
<evidence type="ECO:0000256" key="2">
    <source>
        <dbReference type="ARBA" id="ARBA00010651"/>
    </source>
</evidence>
<evidence type="ECO:0000256" key="7">
    <source>
        <dbReference type="ARBA" id="ARBA00023004"/>
    </source>
</evidence>
<reference evidence="15 16" key="1">
    <citation type="submission" date="2014-04" db="EMBL/GenBank/DDBJ databases">
        <authorList>
            <consortium name="DOE Joint Genome Institute"/>
            <person name="Kuo A."/>
            <person name="Kohler A."/>
            <person name="Nagy L.G."/>
            <person name="Floudas D."/>
            <person name="Copeland A."/>
            <person name="Barry K.W."/>
            <person name="Cichocki N."/>
            <person name="Veneault-Fourrey C."/>
            <person name="LaButti K."/>
            <person name="Lindquist E.A."/>
            <person name="Lipzen A."/>
            <person name="Lundell T."/>
            <person name="Morin E."/>
            <person name="Murat C."/>
            <person name="Sun H."/>
            <person name="Tunlid A."/>
            <person name="Henrissat B."/>
            <person name="Grigoriev I.V."/>
            <person name="Hibbett D.S."/>
            <person name="Martin F."/>
            <person name="Nordberg H.P."/>
            <person name="Cantor M.N."/>
            <person name="Hua S.X."/>
        </authorList>
    </citation>
    <scope>NUCLEOTIDE SEQUENCE [LARGE SCALE GENOMIC DNA]</scope>
    <source>
        <strain evidence="15 16">Foug A</strain>
    </source>
</reference>
<keyword evidence="3" id="KW-0812">Transmembrane</keyword>
<organism evidence="15 16">
    <name type="scientific">Scleroderma citrinum Foug A</name>
    <dbReference type="NCBI Taxonomy" id="1036808"/>
    <lineage>
        <taxon>Eukaryota</taxon>
        <taxon>Fungi</taxon>
        <taxon>Dikarya</taxon>
        <taxon>Basidiomycota</taxon>
        <taxon>Agaricomycotina</taxon>
        <taxon>Agaricomycetes</taxon>
        <taxon>Agaricomycetidae</taxon>
        <taxon>Boletales</taxon>
        <taxon>Sclerodermatineae</taxon>
        <taxon>Sclerodermataceae</taxon>
        <taxon>Scleroderma</taxon>
    </lineage>
</organism>
<dbReference type="OrthoDB" id="1637982at2759"/>
<evidence type="ECO:0000256" key="12">
    <source>
        <dbReference type="RuleBase" id="RU004494"/>
    </source>
</evidence>
<evidence type="ECO:0000256" key="9">
    <source>
        <dbReference type="ARBA" id="ARBA00023136"/>
    </source>
</evidence>
<dbReference type="Gene3D" id="2.102.10.10">
    <property type="entry name" value="Rieske [2Fe-2S] iron-sulphur domain"/>
    <property type="match status" value="1"/>
</dbReference>
<evidence type="ECO:0000256" key="10">
    <source>
        <dbReference type="ARBA" id="ARBA00023157"/>
    </source>
</evidence>
<keyword evidence="13" id="KW-0679">Respiratory chain</keyword>
<protein>
    <recommendedName>
        <fullName evidence="11 12">Cytochrome b-c1 complex subunit Rieske, mitochondrial</fullName>
        <ecNumber evidence="12">7.1.1.8</ecNumber>
    </recommendedName>
</protein>
<keyword evidence="5" id="KW-0479">Metal-binding</keyword>
<comment type="subcellular location">
    <subcellularLocation>
        <location evidence="1">Membrane</location>
        <topology evidence="1">Single-pass membrane protein</topology>
    </subcellularLocation>
    <subcellularLocation>
        <location evidence="13">Mitochondrion inner membrane</location>
    </subcellularLocation>
</comment>
<evidence type="ECO:0000259" key="14">
    <source>
        <dbReference type="PROSITE" id="PS51296"/>
    </source>
</evidence>
<evidence type="ECO:0000256" key="3">
    <source>
        <dbReference type="ARBA" id="ARBA00022692"/>
    </source>
</evidence>
<keyword evidence="10" id="KW-1015">Disulfide bond</keyword>
<sequence>MVSQHQPHVLALAKTEGKNIIIKWHSKPVFIRHRASDEIEEARTAGWKSLRDLTEDEDREKKPEWLVMLGVCTHLGCVPISESGDYRGWLCLCHGSHYGISGRMHKGPAPLNLEIPPYKLNEADGKLVIG</sequence>
<dbReference type="FunFam" id="2.102.10.10:FF:000001">
    <property type="entry name" value="Cytochrome b-c1 complex subunit Rieske, mitochondrial"/>
    <property type="match status" value="1"/>
</dbReference>
<dbReference type="GO" id="GO:0051537">
    <property type="term" value="F:2 iron, 2 sulfur cluster binding"/>
    <property type="evidence" value="ECO:0007669"/>
    <property type="project" value="UniProtKB-KW"/>
</dbReference>
<dbReference type="HOGENOM" id="CLU_055690_0_2_1"/>
<dbReference type="EC" id="7.1.1.8" evidence="12"/>
<accession>A0A0C3E5X0</accession>
<keyword evidence="4" id="KW-0001">2Fe-2S</keyword>
<evidence type="ECO:0000313" key="16">
    <source>
        <dbReference type="Proteomes" id="UP000053989"/>
    </source>
</evidence>
<keyword evidence="13" id="KW-0496">Mitochondrion</keyword>
<dbReference type="InterPro" id="IPR005805">
    <property type="entry name" value="Rieske_Fe-S_prot_C"/>
</dbReference>
<evidence type="ECO:0000256" key="11">
    <source>
        <dbReference type="ARBA" id="ARBA00072517"/>
    </source>
</evidence>
<dbReference type="GO" id="GO:0005743">
    <property type="term" value="C:mitochondrial inner membrane"/>
    <property type="evidence" value="ECO:0007669"/>
    <property type="project" value="UniProtKB-SubCell"/>
</dbReference>
<dbReference type="Pfam" id="PF00355">
    <property type="entry name" value="Rieske"/>
    <property type="match status" value="1"/>
</dbReference>
<keyword evidence="12" id="KW-0249">Electron transport</keyword>
<evidence type="ECO:0000313" key="15">
    <source>
        <dbReference type="EMBL" id="KIM63421.1"/>
    </source>
</evidence>
<evidence type="ECO:0000256" key="5">
    <source>
        <dbReference type="ARBA" id="ARBA00022723"/>
    </source>
</evidence>
<comment type="catalytic activity">
    <reaction evidence="12">
        <text>a quinol + 2 Fe(III)-[cytochrome c](out) = a quinone + 2 Fe(II)-[cytochrome c](out) + 2 H(+)(out)</text>
        <dbReference type="Rhea" id="RHEA:11484"/>
        <dbReference type="Rhea" id="RHEA-COMP:10350"/>
        <dbReference type="Rhea" id="RHEA-COMP:14399"/>
        <dbReference type="ChEBI" id="CHEBI:15378"/>
        <dbReference type="ChEBI" id="CHEBI:24646"/>
        <dbReference type="ChEBI" id="CHEBI:29033"/>
        <dbReference type="ChEBI" id="CHEBI:29034"/>
        <dbReference type="ChEBI" id="CHEBI:132124"/>
        <dbReference type="EC" id="7.1.1.8"/>
    </reaction>
</comment>
<comment type="cofactor">
    <cofactor evidence="12">
        <name>[2Fe-2S] cluster</name>
        <dbReference type="ChEBI" id="CHEBI:190135"/>
    </cofactor>
    <text evidence="12">Binds 1 [2Fe-2S] cluster per subunit.</text>
</comment>
<keyword evidence="7" id="KW-0408">Iron</keyword>
<dbReference type="CDD" id="cd03470">
    <property type="entry name" value="Rieske_cytochrome_bc1"/>
    <property type="match status" value="1"/>
</dbReference>
<comment type="miscellaneous">
    <text evidence="12">The Rieske protein is a high potential 2Fe-2S protein.</text>
</comment>
<evidence type="ECO:0000256" key="6">
    <source>
        <dbReference type="ARBA" id="ARBA00022989"/>
    </source>
</evidence>
<keyword evidence="8" id="KW-0411">Iron-sulfur</keyword>
<feature type="domain" description="Rieske" evidence="14">
    <location>
        <begin position="59"/>
        <end position="127"/>
    </location>
</feature>
<dbReference type="AlphaFoldDB" id="A0A0C3E5X0"/>
<name>A0A0C3E5X0_9AGAM</name>
<evidence type="ECO:0000256" key="8">
    <source>
        <dbReference type="ARBA" id="ARBA00023014"/>
    </source>
</evidence>